<evidence type="ECO:0000313" key="4">
    <source>
        <dbReference type="Proteomes" id="UP000076154"/>
    </source>
</evidence>
<accession>A0A369K344</accession>
<evidence type="ECO:0000256" key="1">
    <source>
        <dbReference type="SAM" id="MobiDB-lite"/>
    </source>
</evidence>
<dbReference type="InParanoid" id="A0A369K344"/>
<dbReference type="CDD" id="cd09917">
    <property type="entry name" value="F-box_SF"/>
    <property type="match status" value="1"/>
</dbReference>
<sequence>MLTLPPEIILSIFAYLPLPTLGVLPLVSQAWHAFTQTHATTIYHAAALLHGYATAIDTPLSDAAAQYSVRAVGKVGNWMDLCRKRYTVARSWQGTAPSKITAHHASGTHVHRIKVDEKAGYVITTSATGGLVVTDIEKDEVLWSLPDTYVRPYAHCEYGEGFLIFDYIDGSKEVWRRAVDFPSPPSTTATSSVIPESRPIPRQLRASTLATLSSPPFPFPSPSMSTEPQRGHFRPWALLRAPQTTRAFRFVYPHLGAAAWDAVFLWDVRTGELVGRVEGTQLGSTGNGGNEGNGAGTGTGTGTGDQETGENENENENEEEEEDGALDFLGDINYIEVSPKYVFLCGIHSLRAFEREGGRCVMDVPAAGWPLARWQYGIVGPGEKYGKEKGRRNETAVQEQEVSVVEVPRARKNIVDEFIAVHISSCGKHLAALMLSSRVLVIRDWERLVHNVIGNGRRNSGVEGGGGGVDVYDLALEVQLGSPCFSARYLAFEGGRVGVATKTGMFIVTPDWSHPINANANSGDPNTNTDDTPPPLSIQRIPALGHRACLGGVSCLQMTDTGVWVNWDTGCLREGGVVAGVGGRGEEVMGEEVGLTERGEERREGEQEWDGEREWEREQERMDAQFYASVEDEPRYASLSNGVYVVLVDLNEPEADPESSSVVSVDFQPRGC</sequence>
<keyword evidence="4" id="KW-1185">Reference proteome</keyword>
<dbReference type="OrthoDB" id="550575at2759"/>
<dbReference type="SUPFAM" id="SSF81383">
    <property type="entry name" value="F-box domain"/>
    <property type="match status" value="1"/>
</dbReference>
<feature type="region of interest" description="Disordered" evidence="1">
    <location>
        <begin position="279"/>
        <end position="322"/>
    </location>
</feature>
<evidence type="ECO:0000259" key="2">
    <source>
        <dbReference type="PROSITE" id="PS50181"/>
    </source>
</evidence>
<dbReference type="EMBL" id="LUEZ02000017">
    <property type="protein sequence ID" value="RDB27177.1"/>
    <property type="molecule type" value="Genomic_DNA"/>
</dbReference>
<dbReference type="Proteomes" id="UP000076154">
    <property type="component" value="Unassembled WGS sequence"/>
</dbReference>
<feature type="region of interest" description="Disordered" evidence="1">
    <location>
        <begin position="599"/>
        <end position="618"/>
    </location>
</feature>
<name>A0A369K344_HYPMA</name>
<dbReference type="Gene3D" id="1.20.1280.50">
    <property type="match status" value="1"/>
</dbReference>
<comment type="caution">
    <text evidence="3">The sequence shown here is derived from an EMBL/GenBank/DDBJ whole genome shotgun (WGS) entry which is preliminary data.</text>
</comment>
<feature type="domain" description="F-box" evidence="2">
    <location>
        <begin position="1"/>
        <end position="46"/>
    </location>
</feature>
<dbReference type="PROSITE" id="PS50181">
    <property type="entry name" value="FBOX"/>
    <property type="match status" value="1"/>
</dbReference>
<organism evidence="3 4">
    <name type="scientific">Hypsizygus marmoreus</name>
    <name type="common">White beech mushroom</name>
    <name type="synonym">Agaricus marmoreus</name>
    <dbReference type="NCBI Taxonomy" id="39966"/>
    <lineage>
        <taxon>Eukaryota</taxon>
        <taxon>Fungi</taxon>
        <taxon>Dikarya</taxon>
        <taxon>Basidiomycota</taxon>
        <taxon>Agaricomycotina</taxon>
        <taxon>Agaricomycetes</taxon>
        <taxon>Agaricomycetidae</taxon>
        <taxon>Agaricales</taxon>
        <taxon>Tricholomatineae</taxon>
        <taxon>Lyophyllaceae</taxon>
        <taxon>Hypsizygus</taxon>
    </lineage>
</organism>
<reference evidence="3" key="1">
    <citation type="submission" date="2018-04" db="EMBL/GenBank/DDBJ databases">
        <title>Whole genome sequencing of Hypsizygus marmoreus.</title>
        <authorList>
            <person name="Choi I.-G."/>
            <person name="Min B."/>
            <person name="Kim J.-G."/>
            <person name="Kim S."/>
            <person name="Oh Y.-L."/>
            <person name="Kong W.-S."/>
            <person name="Park H."/>
            <person name="Jeong J."/>
            <person name="Song E.-S."/>
        </authorList>
    </citation>
    <scope>NUCLEOTIDE SEQUENCE [LARGE SCALE GENOMIC DNA]</scope>
    <source>
        <strain evidence="3">51987-8</strain>
    </source>
</reference>
<dbReference type="InterPro" id="IPR036047">
    <property type="entry name" value="F-box-like_dom_sf"/>
</dbReference>
<dbReference type="Pfam" id="PF12937">
    <property type="entry name" value="F-box-like"/>
    <property type="match status" value="1"/>
</dbReference>
<feature type="compositionally biased region" description="Gly residues" evidence="1">
    <location>
        <begin position="285"/>
        <end position="303"/>
    </location>
</feature>
<dbReference type="InterPro" id="IPR011047">
    <property type="entry name" value="Quinoprotein_ADH-like_sf"/>
</dbReference>
<evidence type="ECO:0000313" key="3">
    <source>
        <dbReference type="EMBL" id="RDB27177.1"/>
    </source>
</evidence>
<dbReference type="AlphaFoldDB" id="A0A369K344"/>
<gene>
    <name evidence="3" type="ORF">Hypma_004384</name>
</gene>
<proteinExistence type="predicted"/>
<feature type="compositionally biased region" description="Acidic residues" evidence="1">
    <location>
        <begin position="307"/>
        <end position="322"/>
    </location>
</feature>
<dbReference type="SUPFAM" id="SSF50998">
    <property type="entry name" value="Quinoprotein alcohol dehydrogenase-like"/>
    <property type="match status" value="1"/>
</dbReference>
<protein>
    <recommendedName>
        <fullName evidence="2">F-box domain-containing protein</fullName>
    </recommendedName>
</protein>
<dbReference type="STRING" id="39966.A0A369K344"/>
<dbReference type="InterPro" id="IPR001810">
    <property type="entry name" value="F-box_dom"/>
</dbReference>